<keyword evidence="5" id="KW-1185">Reference proteome</keyword>
<dbReference type="HAMAP" id="MF_01343_B">
    <property type="entry name" value="Ribosomal_uS15_B"/>
    <property type="match status" value="1"/>
</dbReference>
<organism evidence="4 5">
    <name type="scientific">Sporisorium graminicola</name>
    <dbReference type="NCBI Taxonomy" id="280036"/>
    <lineage>
        <taxon>Eukaryota</taxon>
        <taxon>Fungi</taxon>
        <taxon>Dikarya</taxon>
        <taxon>Basidiomycota</taxon>
        <taxon>Ustilaginomycotina</taxon>
        <taxon>Ustilaginomycetes</taxon>
        <taxon>Ustilaginales</taxon>
        <taxon>Ustilaginaceae</taxon>
        <taxon>Sporisorium</taxon>
    </lineage>
</organism>
<comment type="caution">
    <text evidence="4">The sequence shown here is derived from an EMBL/GenBank/DDBJ whole genome shotgun (WGS) entry which is preliminary data.</text>
</comment>
<evidence type="ECO:0000256" key="1">
    <source>
        <dbReference type="ARBA" id="ARBA00008434"/>
    </source>
</evidence>
<evidence type="ECO:0000313" key="5">
    <source>
        <dbReference type="Proteomes" id="UP000306050"/>
    </source>
</evidence>
<dbReference type="SMART" id="SM01387">
    <property type="entry name" value="Ribosomal_S15"/>
    <property type="match status" value="1"/>
</dbReference>
<accession>A0A4U7KWE7</accession>
<proteinExistence type="inferred from homology"/>
<dbReference type="GO" id="GO:0003735">
    <property type="term" value="F:structural constituent of ribosome"/>
    <property type="evidence" value="ECO:0007669"/>
    <property type="project" value="InterPro"/>
</dbReference>
<dbReference type="NCBIfam" id="TIGR00952">
    <property type="entry name" value="S15_bact"/>
    <property type="match status" value="1"/>
</dbReference>
<dbReference type="Proteomes" id="UP000306050">
    <property type="component" value="Chromosome SGRAM_12"/>
</dbReference>
<dbReference type="Pfam" id="PF00312">
    <property type="entry name" value="Ribosomal_S15"/>
    <property type="match status" value="1"/>
</dbReference>
<dbReference type="Gene3D" id="1.10.287.10">
    <property type="entry name" value="S15/NS1, RNA-binding"/>
    <property type="match status" value="1"/>
</dbReference>
<name>A0A4U7KWE7_9BASI</name>
<dbReference type="PANTHER" id="PTHR23321:SF26">
    <property type="entry name" value="SMALL RIBOSOMAL SUBUNIT PROTEIN US15M"/>
    <property type="match status" value="1"/>
</dbReference>
<evidence type="ECO:0000256" key="2">
    <source>
        <dbReference type="ARBA" id="ARBA00022980"/>
    </source>
</evidence>
<dbReference type="GeneID" id="40724490"/>
<evidence type="ECO:0000256" key="3">
    <source>
        <dbReference type="ARBA" id="ARBA00023274"/>
    </source>
</evidence>
<protein>
    <recommendedName>
        <fullName evidence="6">Ribosomal protein S15</fullName>
    </recommendedName>
</protein>
<sequence length="347" mass="38549">MVAGLTASCSRCVSASWNLSSLSAALPSTSYGLSHLHTLTHIQQHQQRSNFSTSSMLSESRKKRTARLTRKNNLDQRILKVRMLESSKPDMVLGHQTNAAGTKVWDDSELAKIVLNKQTVWGVKEDRRGNLVSVSAEEQAAAAKNAFDASAAKEATSVGGPLRLNFGLDGQDRQLLFQDLPQVMVKDRILDSWNLGTLIRGTANQADISAFEQEYAKVQSEEATNKHSLARILDLRNASGKGIQVENIRRIIAHFGRPTNDTGSPEVQAAVLTYRIRNLHEHLQTNRHDNSNRRSMSLLTHQRAKILKYLKKKSPQRYHSILPRIGIEARAVEGEIVVPGKPKIARA</sequence>
<dbReference type="KEGG" id="sgra:EX895_001595"/>
<dbReference type="SUPFAM" id="SSF47060">
    <property type="entry name" value="S15/NS1 RNA-binding domain"/>
    <property type="match status" value="1"/>
</dbReference>
<evidence type="ECO:0008006" key="6">
    <source>
        <dbReference type="Google" id="ProtNLM"/>
    </source>
</evidence>
<dbReference type="InterPro" id="IPR000589">
    <property type="entry name" value="Ribosomal_uS15"/>
</dbReference>
<dbReference type="CDD" id="cd00353">
    <property type="entry name" value="Ribosomal_S15p_S13e"/>
    <property type="match status" value="1"/>
</dbReference>
<dbReference type="GO" id="GO:1990904">
    <property type="term" value="C:ribonucleoprotein complex"/>
    <property type="evidence" value="ECO:0007669"/>
    <property type="project" value="UniProtKB-KW"/>
</dbReference>
<comment type="similarity">
    <text evidence="1">Belongs to the universal ribosomal protein uS15 family.</text>
</comment>
<dbReference type="AlphaFoldDB" id="A0A4U7KWE7"/>
<keyword evidence="3" id="KW-0687">Ribonucleoprotein</keyword>
<gene>
    <name evidence="4" type="ORF">EX895_001595</name>
</gene>
<dbReference type="OrthoDB" id="441444at2759"/>
<dbReference type="GO" id="GO:0005840">
    <property type="term" value="C:ribosome"/>
    <property type="evidence" value="ECO:0007669"/>
    <property type="project" value="UniProtKB-KW"/>
</dbReference>
<reference evidence="4 5" key="1">
    <citation type="submission" date="2019-05" db="EMBL/GenBank/DDBJ databases">
        <title>Sporisorium graminicola CBS 10092 draft sequencing and annotation.</title>
        <authorList>
            <person name="Solano-Gonzalez S."/>
            <person name="Caddick M.X."/>
            <person name="Darby A."/>
        </authorList>
    </citation>
    <scope>NUCLEOTIDE SEQUENCE [LARGE SCALE GENOMIC DNA]</scope>
    <source>
        <strain evidence="4 5">CBS 10092</strain>
    </source>
</reference>
<dbReference type="InterPro" id="IPR009068">
    <property type="entry name" value="uS15_NS1_RNA-bd_sf"/>
</dbReference>
<dbReference type="RefSeq" id="XP_029741049.1">
    <property type="nucleotide sequence ID" value="XM_029882194.1"/>
</dbReference>
<evidence type="ECO:0000313" key="4">
    <source>
        <dbReference type="EMBL" id="TKY89064.1"/>
    </source>
</evidence>
<dbReference type="GO" id="GO:0006412">
    <property type="term" value="P:translation"/>
    <property type="evidence" value="ECO:0007669"/>
    <property type="project" value="InterPro"/>
</dbReference>
<dbReference type="EMBL" id="SRRM01000005">
    <property type="protein sequence ID" value="TKY89064.1"/>
    <property type="molecule type" value="Genomic_DNA"/>
</dbReference>
<dbReference type="GO" id="GO:0005737">
    <property type="term" value="C:cytoplasm"/>
    <property type="evidence" value="ECO:0007669"/>
    <property type="project" value="UniProtKB-ARBA"/>
</dbReference>
<dbReference type="PANTHER" id="PTHR23321">
    <property type="entry name" value="RIBOSOMAL PROTEIN S15, BACTERIAL AND ORGANELLAR"/>
    <property type="match status" value="1"/>
</dbReference>
<dbReference type="InterPro" id="IPR005290">
    <property type="entry name" value="Ribosomal_uS15_bac-type"/>
</dbReference>
<keyword evidence="2" id="KW-0689">Ribosomal protein</keyword>